<accession>A0A3B0TI50</accession>
<dbReference type="GO" id="GO:0042158">
    <property type="term" value="P:lipoprotein biosynthetic process"/>
    <property type="evidence" value="ECO:0007669"/>
    <property type="project" value="InterPro"/>
</dbReference>
<keyword evidence="10" id="KW-0449">Lipoprotein</keyword>
<feature type="transmembrane region" description="Helical" evidence="8">
    <location>
        <begin position="208"/>
        <end position="227"/>
    </location>
</feature>
<evidence type="ECO:0000256" key="4">
    <source>
        <dbReference type="ARBA" id="ARBA00022692"/>
    </source>
</evidence>
<dbReference type="EMBL" id="UOEQ01000105">
    <property type="protein sequence ID" value="VAW16530.1"/>
    <property type="molecule type" value="Genomic_DNA"/>
</dbReference>
<keyword evidence="5 8" id="KW-1133">Transmembrane helix</keyword>
<evidence type="ECO:0000259" key="9">
    <source>
        <dbReference type="PROSITE" id="PS50263"/>
    </source>
</evidence>
<dbReference type="CDD" id="cd07571">
    <property type="entry name" value="ALP_N-acyl_transferase"/>
    <property type="match status" value="1"/>
</dbReference>
<feature type="transmembrane region" description="Helical" evidence="8">
    <location>
        <begin position="177"/>
        <end position="196"/>
    </location>
</feature>
<keyword evidence="7 10" id="KW-0012">Acyltransferase</keyword>
<dbReference type="PANTHER" id="PTHR38686:SF1">
    <property type="entry name" value="APOLIPOPROTEIN N-ACYLTRANSFERASE"/>
    <property type="match status" value="1"/>
</dbReference>
<protein>
    <submittedName>
        <fullName evidence="10">Apolipoprotein N-acyltransferase / Copper homeostasis protein CutE</fullName>
    </submittedName>
</protein>
<feature type="transmembrane region" description="Helical" evidence="8">
    <location>
        <begin position="68"/>
        <end position="91"/>
    </location>
</feature>
<feature type="domain" description="CN hydrolase" evidence="9">
    <location>
        <begin position="245"/>
        <end position="501"/>
    </location>
</feature>
<evidence type="ECO:0000313" key="10">
    <source>
        <dbReference type="EMBL" id="VAW16530.1"/>
    </source>
</evidence>
<dbReference type="InterPro" id="IPR036526">
    <property type="entry name" value="C-N_Hydrolase_sf"/>
</dbReference>
<feature type="transmembrane region" description="Helical" evidence="8">
    <location>
        <begin position="21"/>
        <end position="48"/>
    </location>
</feature>
<sequence>MSWISRICILSFGWRRLLIMLIAGAIAALSMPPFLFLPLLFVTLPLWVWCLDGAESSSGLGLVFGPSFWIGFSFGLGYFAVALHWVGFAFLVDGGLFVFAIPFAVLGLAAVLAIFWGLASAAAHFFWSSSFMRIISLSVFLALAEFLRGTLFTGFPFDVLGYALTANVTMMQLASVIGVYGLTLLAAFLGFLPALVWPADERSLSKRLIPLFTIFVLLAAQLSFGQYRLNEIEISQRDDMRLRLVQPGVLQSEKWQPESAQIILERLLAMSASRTGPNDNGLSDITHLIWPEAALPFFLSDFPEALVRIADMLPEGTTLITGAPRRQLAANLQELEYNSILAIGANGETLSSYDKTHLVPFGEYLPFESLLSGIGIKQFVTTFKGWSAGESRNLMQTSTTPPFLPLICYEAIFSGALFSNSPDGSADKAQFILNLTNDAWFDNSIGPDQSFQHARLRAVEQGLPMVRVANTGKSAIIDPLGRISSVMESGEIGIVDADMPNRIKPTFFSRYLNLPFFAALLLGFGFVVITRLRSSRP</sequence>
<dbReference type="InterPro" id="IPR003010">
    <property type="entry name" value="C-N_Hydrolase"/>
</dbReference>
<dbReference type="GO" id="GO:0016410">
    <property type="term" value="F:N-acyltransferase activity"/>
    <property type="evidence" value="ECO:0007669"/>
    <property type="project" value="InterPro"/>
</dbReference>
<dbReference type="Pfam" id="PF00795">
    <property type="entry name" value="CN_hydrolase"/>
    <property type="match status" value="1"/>
</dbReference>
<reference evidence="10" key="1">
    <citation type="submission" date="2018-06" db="EMBL/GenBank/DDBJ databases">
        <authorList>
            <person name="Zhirakovskaya E."/>
        </authorList>
    </citation>
    <scope>NUCLEOTIDE SEQUENCE</scope>
</reference>
<organism evidence="10">
    <name type="scientific">hydrothermal vent metagenome</name>
    <dbReference type="NCBI Taxonomy" id="652676"/>
    <lineage>
        <taxon>unclassified sequences</taxon>
        <taxon>metagenomes</taxon>
        <taxon>ecological metagenomes</taxon>
    </lineage>
</organism>
<keyword evidence="6 8" id="KW-0472">Membrane</keyword>
<dbReference type="InterPro" id="IPR045378">
    <property type="entry name" value="LNT_N"/>
</dbReference>
<keyword evidence="3 10" id="KW-0808">Transferase</keyword>
<keyword evidence="4 8" id="KW-0812">Transmembrane</keyword>
<dbReference type="NCBIfam" id="TIGR00546">
    <property type="entry name" value="lnt"/>
    <property type="match status" value="1"/>
</dbReference>
<dbReference type="InterPro" id="IPR004563">
    <property type="entry name" value="Apolipo_AcylTrfase"/>
</dbReference>
<comment type="subcellular location">
    <subcellularLocation>
        <location evidence="1">Cell membrane</location>
        <topology evidence="1">Multi-pass membrane protein</topology>
    </subcellularLocation>
</comment>
<evidence type="ECO:0000256" key="7">
    <source>
        <dbReference type="ARBA" id="ARBA00023315"/>
    </source>
</evidence>
<name>A0A3B0TI50_9ZZZZ</name>
<feature type="transmembrane region" description="Helical" evidence="8">
    <location>
        <begin position="511"/>
        <end position="532"/>
    </location>
</feature>
<dbReference type="Gene3D" id="3.60.110.10">
    <property type="entry name" value="Carbon-nitrogen hydrolase"/>
    <property type="match status" value="1"/>
</dbReference>
<evidence type="ECO:0000256" key="6">
    <source>
        <dbReference type="ARBA" id="ARBA00023136"/>
    </source>
</evidence>
<dbReference type="SUPFAM" id="SSF56317">
    <property type="entry name" value="Carbon-nitrogen hydrolase"/>
    <property type="match status" value="1"/>
</dbReference>
<evidence type="ECO:0000256" key="3">
    <source>
        <dbReference type="ARBA" id="ARBA00022679"/>
    </source>
</evidence>
<evidence type="ECO:0000256" key="8">
    <source>
        <dbReference type="SAM" id="Phobius"/>
    </source>
</evidence>
<proteinExistence type="inferred from homology"/>
<gene>
    <name evidence="10" type="ORF">MNBD_ALPHA11-898</name>
</gene>
<dbReference type="HAMAP" id="MF_01148">
    <property type="entry name" value="Lnt"/>
    <property type="match status" value="1"/>
</dbReference>
<feature type="transmembrane region" description="Helical" evidence="8">
    <location>
        <begin position="96"/>
        <end position="119"/>
    </location>
</feature>
<dbReference type="GO" id="GO:0005886">
    <property type="term" value="C:plasma membrane"/>
    <property type="evidence" value="ECO:0007669"/>
    <property type="project" value="UniProtKB-SubCell"/>
</dbReference>
<dbReference type="PROSITE" id="PS50263">
    <property type="entry name" value="CN_HYDROLASE"/>
    <property type="match status" value="1"/>
</dbReference>
<evidence type="ECO:0000256" key="2">
    <source>
        <dbReference type="ARBA" id="ARBA00022475"/>
    </source>
</evidence>
<keyword evidence="2" id="KW-1003">Cell membrane</keyword>
<evidence type="ECO:0000256" key="1">
    <source>
        <dbReference type="ARBA" id="ARBA00004651"/>
    </source>
</evidence>
<evidence type="ECO:0000256" key="5">
    <source>
        <dbReference type="ARBA" id="ARBA00022989"/>
    </source>
</evidence>
<dbReference type="Pfam" id="PF20154">
    <property type="entry name" value="LNT_N"/>
    <property type="match status" value="1"/>
</dbReference>
<dbReference type="PANTHER" id="PTHR38686">
    <property type="entry name" value="APOLIPOPROTEIN N-ACYLTRANSFERASE"/>
    <property type="match status" value="1"/>
</dbReference>
<dbReference type="AlphaFoldDB" id="A0A3B0TI50"/>